<protein>
    <submittedName>
        <fullName evidence="1">Uncharacterized protein</fullName>
    </submittedName>
</protein>
<dbReference type="AlphaFoldDB" id="A0A285SIV3"/>
<organism evidence="1 2">
    <name type="scientific">Ureibacillus xyleni</name>
    <dbReference type="NCBI Taxonomy" id="614648"/>
    <lineage>
        <taxon>Bacteria</taxon>
        <taxon>Bacillati</taxon>
        <taxon>Bacillota</taxon>
        <taxon>Bacilli</taxon>
        <taxon>Bacillales</taxon>
        <taxon>Caryophanaceae</taxon>
        <taxon>Ureibacillus</taxon>
    </lineage>
</organism>
<gene>
    <name evidence="1" type="ORF">SAMN05880501_104117</name>
</gene>
<sequence length="61" mass="7048">MKKKNKLKKKNPLNVANEEVRYNHNEEFGLMTVSHPEKSNSKKLSLEEVIFNMDENQGGMA</sequence>
<dbReference type="RefSeq" id="WP_097073078.1">
    <property type="nucleotide sequence ID" value="NZ_OBMQ01000004.1"/>
</dbReference>
<name>A0A285SIV3_9BACL</name>
<evidence type="ECO:0000313" key="2">
    <source>
        <dbReference type="Proteomes" id="UP000219636"/>
    </source>
</evidence>
<dbReference type="OrthoDB" id="2739555at2"/>
<accession>A0A285SIV3</accession>
<dbReference type="EMBL" id="OBMQ01000004">
    <property type="protein sequence ID" value="SOC05804.1"/>
    <property type="molecule type" value="Genomic_DNA"/>
</dbReference>
<reference evidence="2" key="1">
    <citation type="submission" date="2017-08" db="EMBL/GenBank/DDBJ databases">
        <authorList>
            <person name="Varghese N."/>
            <person name="Submissions S."/>
        </authorList>
    </citation>
    <scope>NUCLEOTIDE SEQUENCE [LARGE SCALE GENOMIC DNA]</scope>
    <source>
        <strain evidence="2">JC22</strain>
    </source>
</reference>
<evidence type="ECO:0000313" key="1">
    <source>
        <dbReference type="EMBL" id="SOC05804.1"/>
    </source>
</evidence>
<keyword evidence="2" id="KW-1185">Reference proteome</keyword>
<proteinExistence type="predicted"/>
<dbReference type="Proteomes" id="UP000219636">
    <property type="component" value="Unassembled WGS sequence"/>
</dbReference>